<feature type="non-terminal residue" evidence="1">
    <location>
        <position position="1"/>
    </location>
</feature>
<proteinExistence type="predicted"/>
<accession>A0A0F8YWG7</accession>
<dbReference type="AlphaFoldDB" id="A0A0F8YWG7"/>
<protein>
    <submittedName>
        <fullName evidence="1">Uncharacterized protein</fullName>
    </submittedName>
</protein>
<comment type="caution">
    <text evidence="1">The sequence shown here is derived from an EMBL/GenBank/DDBJ whole genome shotgun (WGS) entry which is preliminary data.</text>
</comment>
<sequence>CKEEEHLIVSTINQMIEKKEIYAKFFESSKSVAFDQQTNIDEIDKLMEQYRQWEEEGISKK</sequence>
<reference evidence="1" key="1">
    <citation type="journal article" date="2015" name="Nature">
        <title>Complex archaea that bridge the gap between prokaryotes and eukaryotes.</title>
        <authorList>
            <person name="Spang A."/>
            <person name="Saw J.H."/>
            <person name="Jorgensen S.L."/>
            <person name="Zaremba-Niedzwiedzka K."/>
            <person name="Martijn J."/>
            <person name="Lind A.E."/>
            <person name="van Eijk R."/>
            <person name="Schleper C."/>
            <person name="Guy L."/>
            <person name="Ettema T.J."/>
        </authorList>
    </citation>
    <scope>NUCLEOTIDE SEQUENCE</scope>
</reference>
<gene>
    <name evidence="1" type="ORF">LCGC14_2770110</name>
</gene>
<organism evidence="1">
    <name type="scientific">marine sediment metagenome</name>
    <dbReference type="NCBI Taxonomy" id="412755"/>
    <lineage>
        <taxon>unclassified sequences</taxon>
        <taxon>metagenomes</taxon>
        <taxon>ecological metagenomes</taxon>
    </lineage>
</organism>
<name>A0A0F8YWG7_9ZZZZ</name>
<evidence type="ECO:0000313" key="1">
    <source>
        <dbReference type="EMBL" id="KKK85758.1"/>
    </source>
</evidence>
<dbReference type="EMBL" id="LAZR01051159">
    <property type="protein sequence ID" value="KKK85758.1"/>
    <property type="molecule type" value="Genomic_DNA"/>
</dbReference>